<dbReference type="EMBL" id="FQ790337">
    <property type="protein sequence ID" value="CCD51742.1"/>
    <property type="molecule type" value="Genomic_DNA"/>
</dbReference>
<dbReference type="SUPFAM" id="SSF48403">
    <property type="entry name" value="Ankyrin repeat"/>
    <property type="match status" value="1"/>
</dbReference>
<dbReference type="InterPro" id="IPR002110">
    <property type="entry name" value="Ankyrin_rpt"/>
</dbReference>
<feature type="repeat" description="ANK" evidence="3">
    <location>
        <begin position="274"/>
        <end position="306"/>
    </location>
</feature>
<dbReference type="PANTHER" id="PTHR24171:SF8">
    <property type="entry name" value="BRCA1-ASSOCIATED RING DOMAIN PROTEIN 1"/>
    <property type="match status" value="1"/>
</dbReference>
<evidence type="ECO:0000313" key="5">
    <source>
        <dbReference type="Proteomes" id="UP000008177"/>
    </source>
</evidence>
<dbReference type="OrthoDB" id="9995210at2759"/>
<evidence type="ECO:0000256" key="2">
    <source>
        <dbReference type="ARBA" id="ARBA00023043"/>
    </source>
</evidence>
<evidence type="ECO:0000256" key="3">
    <source>
        <dbReference type="PROSITE-ProRule" id="PRU00023"/>
    </source>
</evidence>
<dbReference type="SMART" id="SM00248">
    <property type="entry name" value="ANK"/>
    <property type="match status" value="3"/>
</dbReference>
<dbReference type="PROSITE" id="PS50088">
    <property type="entry name" value="ANK_REPEAT"/>
    <property type="match status" value="2"/>
</dbReference>
<feature type="repeat" description="ANK" evidence="3">
    <location>
        <begin position="25"/>
        <end position="58"/>
    </location>
</feature>
<evidence type="ECO:0000313" key="4">
    <source>
        <dbReference type="EMBL" id="CCD51742.1"/>
    </source>
</evidence>
<keyword evidence="1" id="KW-0677">Repeat</keyword>
<accession>G2YJ55</accession>
<dbReference type="AlphaFoldDB" id="G2YJ55"/>
<sequence>MVSGFEFGEKIKKALSLCLKLQPGSEDVALYEAVIFGHVKIMVQLLLAEGAEAHVRTDERQLTCHHLSMMRPRDEETLRKTPELLSSCKSSIKFDAEEMKSSLMALHMAVRNRNFYGVKWLLEMSADKKIPVTDQLKLPSSGVRVYLRQVKYHPRLFTNQLTILGEAVTQYIQDGCYKPQYTAALLDALLRKDDGIPSLEDTPIDGGSNISILQLLSIISFPTPDRSVCAWNRSNTDDSNHEDIPVVSNFECLSLIQKVFNHTPVSLTNTRDLHGNTPLHYVCAVCEIHAIEALLSAGADPHVQNNFGLRPIEVLCWTGIFCGGQSFRVKFKTERNESYHRLGRGK</sequence>
<evidence type="ECO:0000256" key="1">
    <source>
        <dbReference type="ARBA" id="ARBA00022737"/>
    </source>
</evidence>
<dbReference type="GO" id="GO:0004842">
    <property type="term" value="F:ubiquitin-protein transferase activity"/>
    <property type="evidence" value="ECO:0007669"/>
    <property type="project" value="TreeGrafter"/>
</dbReference>
<reference evidence="5" key="1">
    <citation type="journal article" date="2011" name="PLoS Genet.">
        <title>Genomic analysis of the necrotrophic fungal pathogens Sclerotinia sclerotiorum and Botrytis cinerea.</title>
        <authorList>
            <person name="Amselem J."/>
            <person name="Cuomo C.A."/>
            <person name="van Kan J.A."/>
            <person name="Viaud M."/>
            <person name="Benito E.P."/>
            <person name="Couloux A."/>
            <person name="Coutinho P.M."/>
            <person name="de Vries R.P."/>
            <person name="Dyer P.S."/>
            <person name="Fillinger S."/>
            <person name="Fournier E."/>
            <person name="Gout L."/>
            <person name="Hahn M."/>
            <person name="Kohn L."/>
            <person name="Lapalu N."/>
            <person name="Plummer K.M."/>
            <person name="Pradier J.M."/>
            <person name="Quevillon E."/>
            <person name="Sharon A."/>
            <person name="Simon A."/>
            <person name="ten Have A."/>
            <person name="Tudzynski B."/>
            <person name="Tudzynski P."/>
            <person name="Wincker P."/>
            <person name="Andrew M."/>
            <person name="Anthouard V."/>
            <person name="Beever R.E."/>
            <person name="Beffa R."/>
            <person name="Benoit I."/>
            <person name="Bouzid O."/>
            <person name="Brault B."/>
            <person name="Chen Z."/>
            <person name="Choquer M."/>
            <person name="Collemare J."/>
            <person name="Cotton P."/>
            <person name="Danchin E.G."/>
            <person name="Da Silva C."/>
            <person name="Gautier A."/>
            <person name="Giraud C."/>
            <person name="Giraud T."/>
            <person name="Gonzalez C."/>
            <person name="Grossetete S."/>
            <person name="Guldener U."/>
            <person name="Henrissat B."/>
            <person name="Howlett B.J."/>
            <person name="Kodira C."/>
            <person name="Kretschmer M."/>
            <person name="Lappartient A."/>
            <person name="Leroch M."/>
            <person name="Levis C."/>
            <person name="Mauceli E."/>
            <person name="Neuveglise C."/>
            <person name="Oeser B."/>
            <person name="Pearson M."/>
            <person name="Poulain J."/>
            <person name="Poussereau N."/>
            <person name="Quesneville H."/>
            <person name="Rascle C."/>
            <person name="Schumacher J."/>
            <person name="Segurens B."/>
            <person name="Sexton A."/>
            <person name="Silva E."/>
            <person name="Sirven C."/>
            <person name="Soanes D.M."/>
            <person name="Talbot N.J."/>
            <person name="Templeton M."/>
            <person name="Yandava C."/>
            <person name="Yarden O."/>
            <person name="Zeng Q."/>
            <person name="Rollins J.A."/>
            <person name="Lebrun M.H."/>
            <person name="Dickman M."/>
        </authorList>
    </citation>
    <scope>NUCLEOTIDE SEQUENCE [LARGE SCALE GENOMIC DNA]</scope>
    <source>
        <strain evidence="5">T4</strain>
    </source>
</reference>
<evidence type="ECO:0008006" key="6">
    <source>
        <dbReference type="Google" id="ProtNLM"/>
    </source>
</evidence>
<dbReference type="Pfam" id="PF00023">
    <property type="entry name" value="Ank"/>
    <property type="match status" value="1"/>
</dbReference>
<gene>
    <name evidence="4" type="ORF">BofuT4_P020480.1</name>
</gene>
<name>G2YJ55_BOTF4</name>
<keyword evidence="2 3" id="KW-0040">ANK repeat</keyword>
<dbReference type="HOGENOM" id="CLU_801655_0_0_1"/>
<proteinExistence type="predicted"/>
<dbReference type="Gene3D" id="1.25.40.20">
    <property type="entry name" value="Ankyrin repeat-containing domain"/>
    <property type="match status" value="2"/>
</dbReference>
<protein>
    <recommendedName>
        <fullName evidence="6">Ankyrin repeat protein</fullName>
    </recommendedName>
</protein>
<dbReference type="InParanoid" id="G2YJ55"/>
<dbReference type="InterPro" id="IPR036770">
    <property type="entry name" value="Ankyrin_rpt-contain_sf"/>
</dbReference>
<organism evidence="4 5">
    <name type="scientific">Botryotinia fuckeliana (strain T4)</name>
    <name type="common">Noble rot fungus</name>
    <name type="synonym">Botrytis cinerea</name>
    <dbReference type="NCBI Taxonomy" id="999810"/>
    <lineage>
        <taxon>Eukaryota</taxon>
        <taxon>Fungi</taxon>
        <taxon>Dikarya</taxon>
        <taxon>Ascomycota</taxon>
        <taxon>Pezizomycotina</taxon>
        <taxon>Leotiomycetes</taxon>
        <taxon>Helotiales</taxon>
        <taxon>Sclerotiniaceae</taxon>
        <taxon>Botrytis</taxon>
    </lineage>
</organism>
<dbReference type="PANTHER" id="PTHR24171">
    <property type="entry name" value="ANKYRIN REPEAT DOMAIN-CONTAINING PROTEIN 39-RELATED"/>
    <property type="match status" value="1"/>
</dbReference>
<dbReference type="PROSITE" id="PS50297">
    <property type="entry name" value="ANK_REP_REGION"/>
    <property type="match status" value="1"/>
</dbReference>
<dbReference type="Proteomes" id="UP000008177">
    <property type="component" value="Unplaced contigs"/>
</dbReference>
<dbReference type="GO" id="GO:0085020">
    <property type="term" value="P:protein K6-linked ubiquitination"/>
    <property type="evidence" value="ECO:0007669"/>
    <property type="project" value="TreeGrafter"/>
</dbReference>